<reference evidence="9 10" key="3">
    <citation type="submission" date="2020-08" db="EMBL/GenBank/DDBJ databases">
        <title>Genomic Encyclopedia of Type Strains, Phase IV (KMG-IV): sequencing the most valuable type-strain genomes for metagenomic binning, comparative biology and taxonomic classification.</title>
        <authorList>
            <person name="Goeker M."/>
        </authorList>
    </citation>
    <scope>NUCLEOTIDE SEQUENCE [LARGE SCALE GENOMIC DNA]</scope>
    <source>
        <strain evidence="9 10">DSM 24105</strain>
    </source>
</reference>
<protein>
    <submittedName>
        <fullName evidence="9">Inner membrane transporter RhtA</fullName>
    </submittedName>
    <submittedName>
        <fullName evidence="8">Membrane protein</fullName>
    </submittedName>
</protein>
<feature type="transmembrane region" description="Helical" evidence="6">
    <location>
        <begin position="227"/>
        <end position="247"/>
    </location>
</feature>
<dbReference type="InterPro" id="IPR037185">
    <property type="entry name" value="EmrE-like"/>
</dbReference>
<keyword evidence="3 6" id="KW-0812">Transmembrane</keyword>
<feature type="transmembrane region" description="Helical" evidence="6">
    <location>
        <begin position="32"/>
        <end position="50"/>
    </location>
</feature>
<organism evidence="9 10">
    <name type="scientific">Methylobacterium brachythecii</name>
    <dbReference type="NCBI Taxonomy" id="1176177"/>
    <lineage>
        <taxon>Bacteria</taxon>
        <taxon>Pseudomonadati</taxon>
        <taxon>Pseudomonadota</taxon>
        <taxon>Alphaproteobacteria</taxon>
        <taxon>Hyphomicrobiales</taxon>
        <taxon>Methylobacteriaceae</taxon>
        <taxon>Methylobacterium</taxon>
    </lineage>
</organism>
<dbReference type="InterPro" id="IPR000620">
    <property type="entry name" value="EamA_dom"/>
</dbReference>
<evidence type="ECO:0000313" key="9">
    <source>
        <dbReference type="EMBL" id="MBB3903784.1"/>
    </source>
</evidence>
<comment type="caution">
    <text evidence="9">The sequence shown here is derived from an EMBL/GenBank/DDBJ whole genome shotgun (WGS) entry which is preliminary data.</text>
</comment>
<keyword evidence="2" id="KW-1003">Cell membrane</keyword>
<feature type="domain" description="EamA" evidence="7">
    <location>
        <begin position="138"/>
        <end position="270"/>
    </location>
</feature>
<evidence type="ECO:0000313" key="8">
    <source>
        <dbReference type="EMBL" id="GLS44844.1"/>
    </source>
</evidence>
<dbReference type="EMBL" id="BSPG01000015">
    <property type="protein sequence ID" value="GLS44844.1"/>
    <property type="molecule type" value="Genomic_DNA"/>
</dbReference>
<feature type="transmembrane region" description="Helical" evidence="6">
    <location>
        <begin position="197"/>
        <end position="215"/>
    </location>
</feature>
<evidence type="ECO:0000259" key="7">
    <source>
        <dbReference type="Pfam" id="PF00892"/>
    </source>
</evidence>
<dbReference type="InterPro" id="IPR051258">
    <property type="entry name" value="Diverse_Substrate_Transporter"/>
</dbReference>
<keyword evidence="5 6" id="KW-0472">Membrane</keyword>
<evidence type="ECO:0000256" key="1">
    <source>
        <dbReference type="ARBA" id="ARBA00004651"/>
    </source>
</evidence>
<dbReference type="Pfam" id="PF00892">
    <property type="entry name" value="EamA"/>
    <property type="match status" value="1"/>
</dbReference>
<dbReference type="GO" id="GO:0005886">
    <property type="term" value="C:plasma membrane"/>
    <property type="evidence" value="ECO:0007669"/>
    <property type="project" value="UniProtKB-SubCell"/>
</dbReference>
<reference evidence="11" key="2">
    <citation type="journal article" date="2019" name="Int. J. Syst. Evol. Microbiol.">
        <title>The Global Catalogue of Microorganisms (GCM) 10K type strain sequencing project: providing services to taxonomists for standard genome sequencing and annotation.</title>
        <authorList>
            <consortium name="The Broad Institute Genomics Platform"/>
            <consortium name="The Broad Institute Genome Sequencing Center for Infectious Disease"/>
            <person name="Wu L."/>
            <person name="Ma J."/>
        </authorList>
    </citation>
    <scope>NUCLEOTIDE SEQUENCE [LARGE SCALE GENOMIC DNA]</scope>
    <source>
        <strain evidence="11">NBRC 107710</strain>
    </source>
</reference>
<feature type="transmembrane region" description="Helical" evidence="6">
    <location>
        <begin position="253"/>
        <end position="272"/>
    </location>
</feature>
<dbReference type="PANTHER" id="PTHR42920">
    <property type="entry name" value="OS03G0707200 PROTEIN-RELATED"/>
    <property type="match status" value="1"/>
</dbReference>
<dbReference type="Proteomes" id="UP000517759">
    <property type="component" value="Unassembled WGS sequence"/>
</dbReference>
<reference evidence="8" key="4">
    <citation type="submission" date="2023-01" db="EMBL/GenBank/DDBJ databases">
        <title>Draft genome sequence of Methylobacterium brachythecii strain NBRC 107710.</title>
        <authorList>
            <person name="Sun Q."/>
            <person name="Mori K."/>
        </authorList>
    </citation>
    <scope>NUCLEOTIDE SEQUENCE</scope>
    <source>
        <strain evidence="8">NBRC 107710</strain>
    </source>
</reference>
<accession>A0A7W6F7W2</accession>
<dbReference type="Proteomes" id="UP001156881">
    <property type="component" value="Unassembled WGS sequence"/>
</dbReference>
<dbReference type="EMBL" id="JACIDN010000006">
    <property type="protein sequence ID" value="MBB3903784.1"/>
    <property type="molecule type" value="Genomic_DNA"/>
</dbReference>
<gene>
    <name evidence="8" type="ORF">GCM10007884_28330</name>
    <name evidence="9" type="ORF">GGR33_003298</name>
</gene>
<feature type="transmembrane region" description="Helical" evidence="6">
    <location>
        <begin position="86"/>
        <end position="106"/>
    </location>
</feature>
<evidence type="ECO:0000256" key="4">
    <source>
        <dbReference type="ARBA" id="ARBA00022989"/>
    </source>
</evidence>
<evidence type="ECO:0000313" key="10">
    <source>
        <dbReference type="Proteomes" id="UP000517759"/>
    </source>
</evidence>
<dbReference type="PANTHER" id="PTHR42920:SF5">
    <property type="entry name" value="EAMA DOMAIN-CONTAINING PROTEIN"/>
    <property type="match status" value="1"/>
</dbReference>
<evidence type="ECO:0000256" key="2">
    <source>
        <dbReference type="ARBA" id="ARBA00022475"/>
    </source>
</evidence>
<dbReference type="RefSeq" id="WP_183507059.1">
    <property type="nucleotide sequence ID" value="NZ_BSPG01000015.1"/>
</dbReference>
<name>A0A7W6F7W2_9HYPH</name>
<comment type="subcellular location">
    <subcellularLocation>
        <location evidence="1">Cell membrane</location>
        <topology evidence="1">Multi-pass membrane protein</topology>
    </subcellularLocation>
</comment>
<dbReference type="SUPFAM" id="SSF103481">
    <property type="entry name" value="Multidrug resistance efflux transporter EmrE"/>
    <property type="match status" value="2"/>
</dbReference>
<evidence type="ECO:0000256" key="5">
    <source>
        <dbReference type="ARBA" id="ARBA00023136"/>
    </source>
</evidence>
<keyword evidence="4 6" id="KW-1133">Transmembrane helix</keyword>
<feature type="transmembrane region" description="Helical" evidence="6">
    <location>
        <begin position="135"/>
        <end position="156"/>
    </location>
</feature>
<feature type="transmembrane region" description="Helical" evidence="6">
    <location>
        <begin position="62"/>
        <end position="80"/>
    </location>
</feature>
<evidence type="ECO:0000313" key="11">
    <source>
        <dbReference type="Proteomes" id="UP001156881"/>
    </source>
</evidence>
<proteinExistence type="predicted"/>
<evidence type="ECO:0000256" key="3">
    <source>
        <dbReference type="ARBA" id="ARBA00022692"/>
    </source>
</evidence>
<reference evidence="8" key="1">
    <citation type="journal article" date="2014" name="Int. J. Syst. Evol. Microbiol.">
        <title>Complete genome of a new Firmicutes species belonging to the dominant human colonic microbiota ('Ruminococcus bicirculans') reveals two chromosomes and a selective capacity to utilize plant glucans.</title>
        <authorList>
            <consortium name="NISC Comparative Sequencing Program"/>
            <person name="Wegmann U."/>
            <person name="Louis P."/>
            <person name="Goesmann A."/>
            <person name="Henrissat B."/>
            <person name="Duncan S.H."/>
            <person name="Flint H.J."/>
        </authorList>
    </citation>
    <scope>NUCLEOTIDE SEQUENCE</scope>
    <source>
        <strain evidence="8">NBRC 107710</strain>
    </source>
</reference>
<dbReference type="AlphaFoldDB" id="A0A7W6F7W2"/>
<sequence>MLLPLLALVAGMVSIQVGAALAKSLFPVVGASGVTALRVGISALILVAAWRPWRRHLALADARAIVLYGCALGAMNLLFYQSLRTIPLGIAVAIEFVGPLSVALFSSRRPGDFAWIGLSVIGLGLLLPLHDEAAIDPLGAACALAAGVCWALYIVFGQRAGQAHGGQAVSLGMAVAALLAAPFGIVEEGVKLLEPQALLTGLIVAVMSSALPYSLEMYGLRRLPRQVFGVTMSLEPAVAALAALAVLGERLSLLQSVAIGCVIAASAGITLGSRRHVPAADA</sequence>
<feature type="transmembrane region" description="Helical" evidence="6">
    <location>
        <begin position="113"/>
        <end position="129"/>
    </location>
</feature>
<evidence type="ECO:0000256" key="6">
    <source>
        <dbReference type="SAM" id="Phobius"/>
    </source>
</evidence>
<feature type="transmembrane region" description="Helical" evidence="6">
    <location>
        <begin position="168"/>
        <end position="185"/>
    </location>
</feature>
<keyword evidence="11" id="KW-1185">Reference proteome</keyword>